<reference evidence="1 2" key="1">
    <citation type="journal article" date="2019" name="Emerg. Microbes Infect.">
        <title>Comprehensive subspecies identification of 175 nontuberculous mycobacteria species based on 7547 genomic profiles.</title>
        <authorList>
            <person name="Matsumoto Y."/>
            <person name="Kinjo T."/>
            <person name="Motooka D."/>
            <person name="Nabeya D."/>
            <person name="Jung N."/>
            <person name="Uechi K."/>
            <person name="Horii T."/>
            <person name="Iida T."/>
            <person name="Fujita J."/>
            <person name="Nakamura S."/>
        </authorList>
    </citation>
    <scope>NUCLEOTIDE SEQUENCE [LARGE SCALE GENOMIC DNA]</scope>
    <source>
        <strain evidence="1 2">JCM 16367</strain>
    </source>
</reference>
<gene>
    <name evidence="1" type="ORF">MNVI_40420</name>
</gene>
<organism evidence="1 2">
    <name type="scientific">Mycobacterium noviomagense</name>
    <dbReference type="NCBI Taxonomy" id="459858"/>
    <lineage>
        <taxon>Bacteria</taxon>
        <taxon>Bacillati</taxon>
        <taxon>Actinomycetota</taxon>
        <taxon>Actinomycetes</taxon>
        <taxon>Mycobacteriales</taxon>
        <taxon>Mycobacteriaceae</taxon>
        <taxon>Mycobacterium</taxon>
    </lineage>
</organism>
<accession>A0A7I7PJG1</accession>
<dbReference type="AlphaFoldDB" id="A0A7I7PJG1"/>
<sequence>MTQIFFGWYNDEHRHTALGLHTASDVHYGLAEAIRDKRAGVLDAAYAAHPERFVRKPPEPPKIPEISWINRPDQPEEDAVNAAQRCLIQVDRFPTRHRRRFRFILLCNSNVRLVVCLGCPLQFDTGRRVAYPCDLRNKHSCFTANHPVK</sequence>
<evidence type="ECO:0008006" key="3">
    <source>
        <dbReference type="Google" id="ProtNLM"/>
    </source>
</evidence>
<dbReference type="EMBL" id="AP022583">
    <property type="protein sequence ID" value="BBY08724.1"/>
    <property type="molecule type" value="Genomic_DNA"/>
</dbReference>
<proteinExistence type="predicted"/>
<evidence type="ECO:0000313" key="1">
    <source>
        <dbReference type="EMBL" id="BBY08724.1"/>
    </source>
</evidence>
<protein>
    <recommendedName>
        <fullName evidence="3">Transposase</fullName>
    </recommendedName>
</protein>
<evidence type="ECO:0000313" key="2">
    <source>
        <dbReference type="Proteomes" id="UP000466894"/>
    </source>
</evidence>
<dbReference type="Proteomes" id="UP000466894">
    <property type="component" value="Chromosome"/>
</dbReference>
<dbReference type="KEGG" id="mnv:MNVI_40420"/>
<name>A0A7I7PJG1_9MYCO</name>